<evidence type="ECO:0000313" key="1">
    <source>
        <dbReference type="EMBL" id="GFO88348.1"/>
    </source>
</evidence>
<evidence type="ECO:0000313" key="2">
    <source>
        <dbReference type="Proteomes" id="UP000620147"/>
    </source>
</evidence>
<gene>
    <name evidence="1" type="ORF">BUFA31_15120</name>
</gene>
<dbReference type="EMBL" id="BLYJ01000017">
    <property type="protein sequence ID" value="GFO88348.1"/>
    <property type="molecule type" value="Genomic_DNA"/>
</dbReference>
<reference evidence="1 2" key="1">
    <citation type="submission" date="2020-06" db="EMBL/GenBank/DDBJ databases">
        <title>Characterization of fructooligosaccharide metabolism and fructooligosaccharide-degrading enzymes in human commensal butyrate producers.</title>
        <authorList>
            <person name="Tanno H."/>
            <person name="Fujii T."/>
            <person name="Hirano K."/>
            <person name="Maeno S."/>
            <person name="Tonozuka T."/>
            <person name="Sakamoto M."/>
            <person name="Ohkuma M."/>
            <person name="Tochio T."/>
            <person name="Endo A."/>
        </authorList>
    </citation>
    <scope>NUCLEOTIDE SEQUENCE [LARGE SCALE GENOMIC DNA]</scope>
    <source>
        <strain evidence="1 2">JCM 31056</strain>
    </source>
</reference>
<dbReference type="Proteomes" id="UP000620147">
    <property type="component" value="Unassembled WGS sequence"/>
</dbReference>
<dbReference type="RefSeq" id="WP_188885730.1">
    <property type="nucleotide sequence ID" value="NZ_BLYJ01000017.1"/>
</dbReference>
<proteinExistence type="predicted"/>
<name>A0ABQ1E067_9FIRM</name>
<sequence length="93" mass="10461">MKVQLFSTPSAYPAYYLRLKDGVYDRVNVFPAPCTAPGTPIDQRYARAIDKDRYFPVITSAHDGYIFFGLPEGAEVYTAAEVDAIDHPNRTEK</sequence>
<keyword evidence="2" id="KW-1185">Reference proteome</keyword>
<protein>
    <submittedName>
        <fullName evidence="1">Uncharacterized protein</fullName>
    </submittedName>
</protein>
<accession>A0ABQ1E067</accession>
<comment type="caution">
    <text evidence="1">The sequence shown here is derived from an EMBL/GenBank/DDBJ whole genome shotgun (WGS) entry which is preliminary data.</text>
</comment>
<organism evidence="1 2">
    <name type="scientific">Butyricicoccus faecihominis</name>
    <dbReference type="NCBI Taxonomy" id="1712515"/>
    <lineage>
        <taxon>Bacteria</taxon>
        <taxon>Bacillati</taxon>
        <taxon>Bacillota</taxon>
        <taxon>Clostridia</taxon>
        <taxon>Eubacteriales</taxon>
        <taxon>Butyricicoccaceae</taxon>
        <taxon>Butyricicoccus</taxon>
    </lineage>
</organism>